<dbReference type="AlphaFoldDB" id="A0A2W4J997"/>
<evidence type="ECO:0000313" key="5">
    <source>
        <dbReference type="Proteomes" id="UP000249324"/>
    </source>
</evidence>
<dbReference type="EMBL" id="QGUI01000447">
    <property type="protein sequence ID" value="PZM95752.1"/>
    <property type="molecule type" value="Genomic_DNA"/>
</dbReference>
<reference evidence="3 5" key="3">
    <citation type="journal article" date="2021" name="BMC Genomics">
        <title>Genome-resolved metagenome and metatranscriptome analyses of thermophilic composting reveal key bacterial players and their metabolic interactions.</title>
        <authorList>
            <person name="Braga L.P.P."/>
            <person name="Pereira R.V."/>
            <person name="Martins L.F."/>
            <person name="Moura L.M.S."/>
            <person name="Sanchez F.B."/>
            <person name="Patane J.S.L."/>
            <person name="da Silva A.M."/>
            <person name="Setubal J.C."/>
        </authorList>
    </citation>
    <scope>NUCLEOTIDE SEQUENCE [LARGE SCALE GENOMIC DNA]</scope>
    <source>
        <strain evidence="3">ZC4RG45</strain>
    </source>
</reference>
<evidence type="ECO:0000256" key="1">
    <source>
        <dbReference type="SAM" id="MobiDB-lite"/>
    </source>
</evidence>
<organism evidence="4">
    <name type="scientific">Thermocrispum agreste</name>
    <dbReference type="NCBI Taxonomy" id="37925"/>
    <lineage>
        <taxon>Bacteria</taxon>
        <taxon>Bacillati</taxon>
        <taxon>Actinomycetota</taxon>
        <taxon>Actinomycetes</taxon>
        <taxon>Pseudonocardiales</taxon>
        <taxon>Pseudonocardiaceae</taxon>
        <taxon>Thermocrispum</taxon>
    </lineage>
</organism>
<evidence type="ECO:0000313" key="4">
    <source>
        <dbReference type="EMBL" id="PZM95752.1"/>
    </source>
</evidence>
<proteinExistence type="predicted"/>
<feature type="transmembrane region" description="Helical" evidence="2">
    <location>
        <begin position="35"/>
        <end position="57"/>
    </location>
</feature>
<protein>
    <submittedName>
        <fullName evidence="4">Uncharacterized protein</fullName>
    </submittedName>
</protein>
<dbReference type="EMBL" id="QGUI02000075">
    <property type="protein sequence ID" value="MFO7192144.1"/>
    <property type="molecule type" value="Genomic_DNA"/>
</dbReference>
<dbReference type="Proteomes" id="UP000249324">
    <property type="component" value="Unassembled WGS sequence"/>
</dbReference>
<sequence length="227" mass="24276">MSETPEQASRPGPEKGPGERILLHGSDPQQRRRRAVGAIVVVGVLAAAVGGIVGLFADRTGGLIAAAVVGLPLLLLTLYSVRRQVWLDGNDLVVRTWGTRRLPIAEATRVDVVITQMRGARTVALLFGGKRTSVKVDLAVYQGSGLAATGREMGIVPLRRLANALMNNTEVNGMVFAELLVAQLRSEAKGDGLEDRPLYRLATAAPGDRLAQRYSMQAISRFVASLD</sequence>
<comment type="caution">
    <text evidence="4">The sequence shown here is derived from an EMBL/GenBank/DDBJ whole genome shotgun (WGS) entry which is preliminary data.</text>
</comment>
<keyword evidence="2" id="KW-0472">Membrane</keyword>
<dbReference type="STRING" id="1111738.GCA_000427905_02165"/>
<name>A0A2W4J997_9PSEU</name>
<evidence type="ECO:0000313" key="3">
    <source>
        <dbReference type="EMBL" id="MFO7192144.1"/>
    </source>
</evidence>
<gene>
    <name evidence="3" type="ORF">DIU77_007875</name>
    <name evidence="4" type="ORF">DIU77_11900</name>
</gene>
<accession>A0A2W4J997</accession>
<keyword evidence="2" id="KW-1133">Transmembrane helix</keyword>
<reference evidence="3" key="4">
    <citation type="submission" date="2023-08" db="EMBL/GenBank/DDBJ databases">
        <authorList>
            <person name="Guima S.E.S."/>
            <person name="Martins L.F."/>
            <person name="Silva A.M."/>
            <person name="Setubal J.C."/>
        </authorList>
    </citation>
    <scope>NUCLEOTIDE SEQUENCE</scope>
    <source>
        <strain evidence="3">ZC4RG45</strain>
    </source>
</reference>
<keyword evidence="2" id="KW-0812">Transmembrane</keyword>
<evidence type="ECO:0000256" key="2">
    <source>
        <dbReference type="SAM" id="Phobius"/>
    </source>
</evidence>
<reference evidence="4" key="2">
    <citation type="submission" date="2018-05" db="EMBL/GenBank/DDBJ databases">
        <authorList>
            <person name="Lanie J.A."/>
            <person name="Ng W.-L."/>
            <person name="Kazmierczak K.M."/>
            <person name="Andrzejewski T.M."/>
            <person name="Davidsen T.M."/>
            <person name="Wayne K.J."/>
            <person name="Tettelin H."/>
            <person name="Glass J.I."/>
            <person name="Rusch D."/>
            <person name="Podicherti R."/>
            <person name="Tsui H.-C.T."/>
            <person name="Winkler M.E."/>
        </authorList>
    </citation>
    <scope>NUCLEOTIDE SEQUENCE</scope>
    <source>
        <strain evidence="4">ZC4RG45</strain>
    </source>
</reference>
<feature type="compositionally biased region" description="Basic and acidic residues" evidence="1">
    <location>
        <begin position="12"/>
        <end position="22"/>
    </location>
</feature>
<feature type="transmembrane region" description="Helical" evidence="2">
    <location>
        <begin position="63"/>
        <end position="81"/>
    </location>
</feature>
<feature type="region of interest" description="Disordered" evidence="1">
    <location>
        <begin position="1"/>
        <end position="29"/>
    </location>
</feature>
<reference evidence="3" key="1">
    <citation type="submission" date="2018-05" db="EMBL/GenBank/DDBJ databases">
        <authorList>
            <person name="Moura L."/>
            <person name="Setubal J.C."/>
        </authorList>
    </citation>
    <scope>NUCLEOTIDE SEQUENCE</scope>
    <source>
        <strain evidence="3">ZC4RG45</strain>
    </source>
</reference>